<name>A0A8H7DY28_PLEOS</name>
<dbReference type="VEuPathDB" id="FungiDB:PC9H_001745"/>
<dbReference type="AlphaFoldDB" id="A0A8H7DY28"/>
<dbReference type="RefSeq" id="XP_036637239.1">
    <property type="nucleotide sequence ID" value="XM_036771394.1"/>
</dbReference>
<dbReference type="EMBL" id="JACETU010000001">
    <property type="protein sequence ID" value="KAF7441395.1"/>
    <property type="molecule type" value="Genomic_DNA"/>
</dbReference>
<comment type="caution">
    <text evidence="1">The sequence shown here is derived from an EMBL/GenBank/DDBJ whole genome shotgun (WGS) entry which is preliminary data.</text>
</comment>
<sequence>MYICPDQTEHRRHPLIRASITQLLPLHLPLQESPGHRYTSKAMLFRMAQGRRVFFYVHGYWRYGILVAYFRDSMIGHIHHTTHALINTSLSKIRLQDTHTPLAASLRCPPFALLDASGGVAVRAGGLGGATTRIRAPMPRVVLRRAMLLRRSASFVRAWRSQTWAAFRTLISGLSCDGMLMRAGSPPPSSSSSSSSVMCYAGPDTLGEIAMINLPPS</sequence>
<dbReference type="Proteomes" id="UP000623687">
    <property type="component" value="Unassembled WGS sequence"/>
</dbReference>
<gene>
    <name evidence="1" type="ORF">PC9H_001745</name>
</gene>
<dbReference type="GeneID" id="59371586"/>
<evidence type="ECO:0000313" key="1">
    <source>
        <dbReference type="EMBL" id="KAF7441395.1"/>
    </source>
</evidence>
<reference evidence="1" key="1">
    <citation type="submission" date="2019-07" db="EMBL/GenBank/DDBJ databases">
        <authorList>
            <person name="Palmer J.M."/>
        </authorList>
    </citation>
    <scope>NUCLEOTIDE SEQUENCE</scope>
    <source>
        <strain evidence="1">PC9</strain>
    </source>
</reference>
<accession>A0A8H7DY28</accession>
<evidence type="ECO:0000313" key="2">
    <source>
        <dbReference type="Proteomes" id="UP000623687"/>
    </source>
</evidence>
<organism evidence="1 2">
    <name type="scientific">Pleurotus ostreatus</name>
    <name type="common">Oyster mushroom</name>
    <name type="synonym">White-rot fungus</name>
    <dbReference type="NCBI Taxonomy" id="5322"/>
    <lineage>
        <taxon>Eukaryota</taxon>
        <taxon>Fungi</taxon>
        <taxon>Dikarya</taxon>
        <taxon>Basidiomycota</taxon>
        <taxon>Agaricomycotina</taxon>
        <taxon>Agaricomycetes</taxon>
        <taxon>Agaricomycetidae</taxon>
        <taxon>Agaricales</taxon>
        <taxon>Pleurotineae</taxon>
        <taxon>Pleurotaceae</taxon>
        <taxon>Pleurotus</taxon>
    </lineage>
</organism>
<proteinExistence type="predicted"/>
<keyword evidence="2" id="KW-1185">Reference proteome</keyword>
<protein>
    <submittedName>
        <fullName evidence="1">Uncharacterized protein</fullName>
    </submittedName>
</protein>